<feature type="compositionally biased region" description="Basic and acidic residues" evidence="1">
    <location>
        <begin position="36"/>
        <end position="47"/>
    </location>
</feature>
<dbReference type="STRING" id="990268.JCM19235_163"/>
<comment type="caution">
    <text evidence="2">The sequence shown here is derived from an EMBL/GenBank/DDBJ whole genome shotgun (WGS) entry which is preliminary data.</text>
</comment>
<protein>
    <submittedName>
        <fullName evidence="2">Uncharacterized protein</fullName>
    </submittedName>
</protein>
<keyword evidence="3" id="KW-1185">Reference proteome</keyword>
<dbReference type="EMBL" id="BBMR01000007">
    <property type="protein sequence ID" value="GAL20888.1"/>
    <property type="molecule type" value="Genomic_DNA"/>
</dbReference>
<accession>A0A090S268</accession>
<feature type="region of interest" description="Disordered" evidence="1">
    <location>
        <begin position="1"/>
        <end position="77"/>
    </location>
</feature>
<gene>
    <name evidence="2" type="ORF">JCM19235_163</name>
</gene>
<evidence type="ECO:0000256" key="1">
    <source>
        <dbReference type="SAM" id="MobiDB-lite"/>
    </source>
</evidence>
<feature type="compositionally biased region" description="Polar residues" evidence="1">
    <location>
        <begin position="1"/>
        <end position="11"/>
    </location>
</feature>
<evidence type="ECO:0000313" key="2">
    <source>
        <dbReference type="EMBL" id="GAL20888.1"/>
    </source>
</evidence>
<reference evidence="2 3" key="1">
    <citation type="submission" date="2014-09" db="EMBL/GenBank/DDBJ databases">
        <title>Vibrio maritimus JCM 19235. (C45) whole genome shotgun sequence.</title>
        <authorList>
            <person name="Sawabe T."/>
            <person name="Meirelles P."/>
            <person name="Nakanishi M."/>
            <person name="Sayaka M."/>
            <person name="Hattori M."/>
            <person name="Ohkuma M."/>
        </authorList>
    </citation>
    <scope>NUCLEOTIDE SEQUENCE [LARGE SCALE GENOMIC DNA]</scope>
    <source>
        <strain evidence="3">JCM19235</strain>
    </source>
</reference>
<evidence type="ECO:0000313" key="3">
    <source>
        <dbReference type="Proteomes" id="UP000029228"/>
    </source>
</evidence>
<feature type="compositionally biased region" description="Polar residues" evidence="1">
    <location>
        <begin position="67"/>
        <end position="77"/>
    </location>
</feature>
<proteinExistence type="predicted"/>
<dbReference type="AlphaFoldDB" id="A0A090S268"/>
<organism evidence="2 3">
    <name type="scientific">Vibrio maritimus</name>
    <dbReference type="NCBI Taxonomy" id="990268"/>
    <lineage>
        <taxon>Bacteria</taxon>
        <taxon>Pseudomonadati</taxon>
        <taxon>Pseudomonadota</taxon>
        <taxon>Gammaproteobacteria</taxon>
        <taxon>Vibrionales</taxon>
        <taxon>Vibrionaceae</taxon>
        <taxon>Vibrio</taxon>
    </lineage>
</organism>
<sequence>MQQATADSQLQEPAPIADDSVASAEVQLKEPAAPQTEKKQRLIEKQHQQANSQPSKCNVPPVEVDTDFTSPAASNVR</sequence>
<name>A0A090S268_9VIBR</name>
<dbReference type="Proteomes" id="UP000029228">
    <property type="component" value="Unassembled WGS sequence"/>
</dbReference>